<dbReference type="PROSITE" id="PS50949">
    <property type="entry name" value="HTH_GNTR"/>
    <property type="match status" value="1"/>
</dbReference>
<evidence type="ECO:0000256" key="2">
    <source>
        <dbReference type="ARBA" id="ARBA00023125"/>
    </source>
</evidence>
<dbReference type="InterPro" id="IPR036390">
    <property type="entry name" value="WH_DNA-bd_sf"/>
</dbReference>
<name>A0A6J5EZ83_9BURK</name>
<dbReference type="PANTHER" id="PTHR44846:SF1">
    <property type="entry name" value="MANNOSYL-D-GLYCERATE TRANSPORT_METABOLISM SYSTEM REPRESSOR MNGR-RELATED"/>
    <property type="match status" value="1"/>
</dbReference>
<feature type="domain" description="HTH gntR-type" evidence="4">
    <location>
        <begin position="39"/>
        <end position="107"/>
    </location>
</feature>
<evidence type="ECO:0000313" key="5">
    <source>
        <dbReference type="EMBL" id="VWB93403.1"/>
    </source>
</evidence>
<dbReference type="EMBL" id="CABVQD010000016">
    <property type="protein sequence ID" value="VWB93403.1"/>
    <property type="molecule type" value="Genomic_DNA"/>
</dbReference>
<dbReference type="PANTHER" id="PTHR44846">
    <property type="entry name" value="MANNOSYL-D-GLYCERATE TRANSPORT/METABOLISM SYSTEM REPRESSOR MNGR-RELATED"/>
    <property type="match status" value="1"/>
</dbReference>
<dbReference type="SUPFAM" id="SSF64288">
    <property type="entry name" value="Chorismate lyase-like"/>
    <property type="match status" value="1"/>
</dbReference>
<accession>A0A6J5EZ83</accession>
<dbReference type="Pfam" id="PF00392">
    <property type="entry name" value="GntR"/>
    <property type="match status" value="1"/>
</dbReference>
<dbReference type="GO" id="GO:0003700">
    <property type="term" value="F:DNA-binding transcription factor activity"/>
    <property type="evidence" value="ECO:0007669"/>
    <property type="project" value="InterPro"/>
</dbReference>
<proteinExistence type="predicted"/>
<dbReference type="Gene3D" id="1.10.10.10">
    <property type="entry name" value="Winged helix-like DNA-binding domain superfamily/Winged helix DNA-binding domain"/>
    <property type="match status" value="1"/>
</dbReference>
<dbReference type="SMART" id="SM00345">
    <property type="entry name" value="HTH_GNTR"/>
    <property type="match status" value="1"/>
</dbReference>
<dbReference type="SMART" id="SM00866">
    <property type="entry name" value="UTRA"/>
    <property type="match status" value="1"/>
</dbReference>
<protein>
    <submittedName>
        <fullName evidence="5">GntR family transcriptional regulator</fullName>
    </submittedName>
</protein>
<dbReference type="Proteomes" id="UP000494330">
    <property type="component" value="Unassembled WGS sequence"/>
</dbReference>
<evidence type="ECO:0000256" key="3">
    <source>
        <dbReference type="ARBA" id="ARBA00023163"/>
    </source>
</evidence>
<evidence type="ECO:0000256" key="1">
    <source>
        <dbReference type="ARBA" id="ARBA00023015"/>
    </source>
</evidence>
<dbReference type="GO" id="GO:0003677">
    <property type="term" value="F:DNA binding"/>
    <property type="evidence" value="ECO:0007669"/>
    <property type="project" value="UniProtKB-KW"/>
</dbReference>
<dbReference type="RefSeq" id="WP_081895015.1">
    <property type="nucleotide sequence ID" value="NZ_CABVQD010000016.1"/>
</dbReference>
<dbReference type="InterPro" id="IPR011663">
    <property type="entry name" value="UTRA"/>
</dbReference>
<dbReference type="SUPFAM" id="SSF46785">
    <property type="entry name" value="Winged helix' DNA-binding domain"/>
    <property type="match status" value="1"/>
</dbReference>
<keyword evidence="3" id="KW-0804">Transcription</keyword>
<dbReference type="PRINTS" id="PR00035">
    <property type="entry name" value="HTHGNTR"/>
</dbReference>
<dbReference type="InterPro" id="IPR028978">
    <property type="entry name" value="Chorismate_lyase_/UTRA_dom_sf"/>
</dbReference>
<keyword evidence="1" id="KW-0805">Transcription regulation</keyword>
<dbReference type="CDD" id="cd07377">
    <property type="entry name" value="WHTH_GntR"/>
    <property type="match status" value="1"/>
</dbReference>
<reference evidence="5 6" key="1">
    <citation type="submission" date="2019-09" db="EMBL/GenBank/DDBJ databases">
        <authorList>
            <person name="Depoorter E."/>
        </authorList>
    </citation>
    <scope>NUCLEOTIDE SEQUENCE [LARGE SCALE GENOMIC DNA]</scope>
    <source>
        <strain evidence="5">LMG 30113</strain>
    </source>
</reference>
<dbReference type="AlphaFoldDB" id="A0A6J5EZ83"/>
<dbReference type="InterPro" id="IPR050679">
    <property type="entry name" value="Bact_HTH_transcr_reg"/>
</dbReference>
<organism evidence="5 6">
    <name type="scientific">Burkholderia paludis</name>
    <dbReference type="NCBI Taxonomy" id="1506587"/>
    <lineage>
        <taxon>Bacteria</taxon>
        <taxon>Pseudomonadati</taxon>
        <taxon>Pseudomonadota</taxon>
        <taxon>Betaproteobacteria</taxon>
        <taxon>Burkholderiales</taxon>
        <taxon>Burkholderiaceae</taxon>
        <taxon>Burkholderia</taxon>
        <taxon>Burkholderia cepacia complex</taxon>
    </lineage>
</organism>
<dbReference type="InterPro" id="IPR036388">
    <property type="entry name" value="WH-like_DNA-bd_sf"/>
</dbReference>
<keyword evidence="6" id="KW-1185">Reference proteome</keyword>
<dbReference type="Pfam" id="PF07702">
    <property type="entry name" value="UTRA"/>
    <property type="match status" value="1"/>
</dbReference>
<dbReference type="GO" id="GO:0045892">
    <property type="term" value="P:negative regulation of DNA-templated transcription"/>
    <property type="evidence" value="ECO:0007669"/>
    <property type="project" value="TreeGrafter"/>
</dbReference>
<keyword evidence="2" id="KW-0238">DNA-binding</keyword>
<gene>
    <name evidence="5" type="ORF">BPA30113_04352</name>
</gene>
<evidence type="ECO:0000259" key="4">
    <source>
        <dbReference type="PROSITE" id="PS50949"/>
    </source>
</evidence>
<dbReference type="Gene3D" id="3.40.1410.10">
    <property type="entry name" value="Chorismate lyase-like"/>
    <property type="match status" value="1"/>
</dbReference>
<sequence>MTERRLDDLLSLDPQPDARLFGASQVAELHAPSPGGARMPIASRLARMLRAIIVDGTMKTGESFPPERELAAQLQVSRDTVRRAIEELIRQGLVEARQGAGTFVSARVEQPLTEITSFSDDMLRRGFRPGSHWVKRELRRPTPEESLALGLAPDSVVMHLERVRTADAVPMAVERAVLAADLLGGNLEFGDSLYGALNAAGICPVRALQRLRAELASGLDAELLGIRGGDPVLHIERRSFSVEGRPLELTRSFYRGDRYDYLAVMGKA</sequence>
<dbReference type="InterPro" id="IPR000524">
    <property type="entry name" value="Tscrpt_reg_HTH_GntR"/>
</dbReference>
<evidence type="ECO:0000313" key="6">
    <source>
        <dbReference type="Proteomes" id="UP000494330"/>
    </source>
</evidence>